<dbReference type="CDD" id="cd06223">
    <property type="entry name" value="PRTases_typeI"/>
    <property type="match status" value="1"/>
</dbReference>
<dbReference type="InterPro" id="IPR051910">
    <property type="entry name" value="ComF/GntX_DNA_util-trans"/>
</dbReference>
<dbReference type="Pfam" id="PF00156">
    <property type="entry name" value="Pribosyltran"/>
    <property type="match status" value="1"/>
</dbReference>
<dbReference type="Pfam" id="PF18912">
    <property type="entry name" value="DZR_2"/>
    <property type="match status" value="1"/>
</dbReference>
<accession>A0ABY8UVC7</accession>
<evidence type="ECO:0000259" key="3">
    <source>
        <dbReference type="Pfam" id="PF18912"/>
    </source>
</evidence>
<comment type="similarity">
    <text evidence="1">Belongs to the ComF/GntX family.</text>
</comment>
<evidence type="ECO:0000259" key="2">
    <source>
        <dbReference type="Pfam" id="PF00156"/>
    </source>
</evidence>
<dbReference type="InterPro" id="IPR044005">
    <property type="entry name" value="DZR_2"/>
</dbReference>
<keyword evidence="5" id="KW-1185">Reference proteome</keyword>
<feature type="domain" description="Phosphoribosyltransferase" evidence="2">
    <location>
        <begin position="137"/>
        <end position="220"/>
    </location>
</feature>
<dbReference type="EMBL" id="CP126446">
    <property type="protein sequence ID" value="WIF97626.1"/>
    <property type="molecule type" value="Genomic_DNA"/>
</dbReference>
<dbReference type="InterPro" id="IPR029057">
    <property type="entry name" value="PRTase-like"/>
</dbReference>
<gene>
    <name evidence="4" type="ORF">QNI29_18150</name>
</gene>
<evidence type="ECO:0000313" key="4">
    <source>
        <dbReference type="EMBL" id="WIF97626.1"/>
    </source>
</evidence>
<name>A0ABY8UVC7_9BACI</name>
<evidence type="ECO:0000256" key="1">
    <source>
        <dbReference type="ARBA" id="ARBA00008007"/>
    </source>
</evidence>
<dbReference type="SUPFAM" id="SSF53271">
    <property type="entry name" value="PRTase-like"/>
    <property type="match status" value="1"/>
</dbReference>
<feature type="domain" description="Double zinc ribbon" evidence="3">
    <location>
        <begin position="3"/>
        <end position="61"/>
    </location>
</feature>
<dbReference type="RefSeq" id="WP_231419711.1">
    <property type="nucleotide sequence ID" value="NZ_CP126446.1"/>
</dbReference>
<dbReference type="Proteomes" id="UP001236652">
    <property type="component" value="Chromosome"/>
</dbReference>
<dbReference type="Gene3D" id="3.40.50.2020">
    <property type="match status" value="1"/>
</dbReference>
<dbReference type="PANTHER" id="PTHR47505">
    <property type="entry name" value="DNA UTILIZATION PROTEIN YHGH"/>
    <property type="match status" value="1"/>
</dbReference>
<organism evidence="4 5">
    <name type="scientific">Pontibacillus chungwhensis</name>
    <dbReference type="NCBI Taxonomy" id="265426"/>
    <lineage>
        <taxon>Bacteria</taxon>
        <taxon>Bacillati</taxon>
        <taxon>Bacillota</taxon>
        <taxon>Bacilli</taxon>
        <taxon>Bacillales</taxon>
        <taxon>Bacillaceae</taxon>
        <taxon>Pontibacillus</taxon>
    </lineage>
</organism>
<evidence type="ECO:0000313" key="5">
    <source>
        <dbReference type="Proteomes" id="UP001236652"/>
    </source>
</evidence>
<sequence>MHCLWCDAEIIKEVNWNNLFKLPEDEVICQGCKEQMVLIQGPTCPQCSREMDSEDICEDCVRWGGAGLDWNVSLYKYNDFLKEVVAKWKYRGDYVLVDLFMEDFKKRFETLRVSEETILVPVPLSDERMVERGFNQSEALANALPLQRGNLLSRIHSEKQSKKSRRDRMTTENPFSLNASISKPVLLIDDIYTTGRTLQHAAHLLKEAGASTVFSYTLIRG</sequence>
<dbReference type="PANTHER" id="PTHR47505:SF1">
    <property type="entry name" value="DNA UTILIZATION PROTEIN YHGH"/>
    <property type="match status" value="1"/>
</dbReference>
<proteinExistence type="inferred from homology"/>
<dbReference type="InterPro" id="IPR000836">
    <property type="entry name" value="PRTase_dom"/>
</dbReference>
<reference evidence="4 5" key="1">
    <citation type="submission" date="2023-05" db="EMBL/GenBank/DDBJ databases">
        <title>Comparative genomics reveals the evidence of polycyclic aromatic hydrocarbons degradation in moderately halophilic genus Pontibacillus.</title>
        <authorList>
            <person name="Yang H."/>
            <person name="Qian Z."/>
        </authorList>
    </citation>
    <scope>NUCLEOTIDE SEQUENCE [LARGE SCALE GENOMIC DNA]</scope>
    <source>
        <strain evidence="5">HN14</strain>
    </source>
</reference>
<protein>
    <submittedName>
        <fullName evidence="4">ComF family protein</fullName>
    </submittedName>
</protein>